<gene>
    <name evidence="1" type="ORF">FH972_006209</name>
</gene>
<organism evidence="1 2">
    <name type="scientific">Carpinus fangiana</name>
    <dbReference type="NCBI Taxonomy" id="176857"/>
    <lineage>
        <taxon>Eukaryota</taxon>
        <taxon>Viridiplantae</taxon>
        <taxon>Streptophyta</taxon>
        <taxon>Embryophyta</taxon>
        <taxon>Tracheophyta</taxon>
        <taxon>Spermatophyta</taxon>
        <taxon>Magnoliopsida</taxon>
        <taxon>eudicotyledons</taxon>
        <taxon>Gunneridae</taxon>
        <taxon>Pentapetalae</taxon>
        <taxon>rosids</taxon>
        <taxon>fabids</taxon>
        <taxon>Fagales</taxon>
        <taxon>Betulaceae</taxon>
        <taxon>Carpinus</taxon>
    </lineage>
</organism>
<proteinExistence type="predicted"/>
<evidence type="ECO:0000313" key="1">
    <source>
        <dbReference type="EMBL" id="KAE8009797.1"/>
    </source>
</evidence>
<reference evidence="1 2" key="1">
    <citation type="submission" date="2019-06" db="EMBL/GenBank/DDBJ databases">
        <title>A chromosomal-level reference genome of Carpinus fangiana (Coryloideae, Betulaceae).</title>
        <authorList>
            <person name="Yang X."/>
            <person name="Wang Z."/>
            <person name="Zhang L."/>
            <person name="Hao G."/>
            <person name="Liu J."/>
            <person name="Yang Y."/>
        </authorList>
    </citation>
    <scope>NUCLEOTIDE SEQUENCE [LARGE SCALE GENOMIC DNA]</scope>
    <source>
        <strain evidence="1">Cfa_2016G</strain>
        <tissue evidence="1">Leaf</tissue>
    </source>
</reference>
<evidence type="ECO:0000313" key="2">
    <source>
        <dbReference type="Proteomes" id="UP000327013"/>
    </source>
</evidence>
<keyword evidence="2" id="KW-1185">Reference proteome</keyword>
<dbReference type="EMBL" id="CM017322">
    <property type="protein sequence ID" value="KAE8009797.1"/>
    <property type="molecule type" value="Genomic_DNA"/>
</dbReference>
<protein>
    <submittedName>
        <fullName evidence="1">Uncharacterized protein</fullName>
    </submittedName>
</protein>
<name>A0A5N6QRK7_9ROSI</name>
<accession>A0A5N6QRK7</accession>
<sequence>MRERTGKKERGSGLRFANLAWWPASMGWVAVEKANRVVVSQLGLPSIDGFWLEHKSHFKFGLVAVG</sequence>
<dbReference type="AlphaFoldDB" id="A0A5N6QRK7"/>
<dbReference type="Proteomes" id="UP000327013">
    <property type="component" value="Chromosome 2"/>
</dbReference>